<dbReference type="PROSITE" id="PS51371">
    <property type="entry name" value="CBS"/>
    <property type="match status" value="1"/>
</dbReference>
<evidence type="ECO:0000256" key="2">
    <source>
        <dbReference type="ARBA" id="ARBA00006337"/>
    </source>
</evidence>
<evidence type="ECO:0000313" key="14">
    <source>
        <dbReference type="EMBL" id="PCI79336.1"/>
    </source>
</evidence>
<dbReference type="SMART" id="SM01091">
    <property type="entry name" value="CorC_HlyC"/>
    <property type="match status" value="1"/>
</dbReference>
<protein>
    <submittedName>
        <fullName evidence="14">Magnesium/cobalt efflux protein</fullName>
    </submittedName>
</protein>
<keyword evidence="4 10" id="KW-0812">Transmembrane</keyword>
<comment type="caution">
    <text evidence="14">The sequence shown here is derived from an EMBL/GenBank/DDBJ whole genome shotgun (WGS) entry which is preliminary data.</text>
</comment>
<dbReference type="InterPro" id="IPR000644">
    <property type="entry name" value="CBS_dom"/>
</dbReference>
<dbReference type="Proteomes" id="UP000218767">
    <property type="component" value="Unassembled WGS sequence"/>
</dbReference>
<dbReference type="Gene3D" id="3.10.580.10">
    <property type="entry name" value="CBS-domain"/>
    <property type="match status" value="1"/>
</dbReference>
<evidence type="ECO:0000259" key="12">
    <source>
        <dbReference type="PROSITE" id="PS51371"/>
    </source>
</evidence>
<keyword evidence="7 9" id="KW-0129">CBS domain</keyword>
<dbReference type="InterPro" id="IPR005170">
    <property type="entry name" value="Transptr-assoc_dom"/>
</dbReference>
<dbReference type="InterPro" id="IPR002550">
    <property type="entry name" value="CNNM"/>
</dbReference>
<evidence type="ECO:0000256" key="11">
    <source>
        <dbReference type="SAM" id="Phobius"/>
    </source>
</evidence>
<proteinExistence type="inferred from homology"/>
<feature type="transmembrane region" description="Helical" evidence="11">
    <location>
        <begin position="6"/>
        <end position="25"/>
    </location>
</feature>
<dbReference type="GO" id="GO:0005886">
    <property type="term" value="C:plasma membrane"/>
    <property type="evidence" value="ECO:0007669"/>
    <property type="project" value="UniProtKB-SubCell"/>
</dbReference>
<evidence type="ECO:0000256" key="6">
    <source>
        <dbReference type="ARBA" id="ARBA00022989"/>
    </source>
</evidence>
<feature type="transmembrane region" description="Helical" evidence="11">
    <location>
        <begin position="64"/>
        <end position="91"/>
    </location>
</feature>
<evidence type="ECO:0000256" key="8">
    <source>
        <dbReference type="ARBA" id="ARBA00023136"/>
    </source>
</evidence>
<evidence type="ECO:0000259" key="13">
    <source>
        <dbReference type="PROSITE" id="PS51846"/>
    </source>
</evidence>
<evidence type="ECO:0000313" key="15">
    <source>
        <dbReference type="Proteomes" id="UP000218767"/>
    </source>
</evidence>
<feature type="transmembrane region" description="Helical" evidence="11">
    <location>
        <begin position="97"/>
        <end position="114"/>
    </location>
</feature>
<evidence type="ECO:0000256" key="1">
    <source>
        <dbReference type="ARBA" id="ARBA00004651"/>
    </source>
</evidence>
<evidence type="ECO:0000256" key="10">
    <source>
        <dbReference type="PROSITE-ProRule" id="PRU01193"/>
    </source>
</evidence>
<feature type="domain" description="CNNM transmembrane" evidence="13">
    <location>
        <begin position="4"/>
        <end position="195"/>
    </location>
</feature>
<dbReference type="Pfam" id="PF00571">
    <property type="entry name" value="CBS"/>
    <property type="match status" value="2"/>
</dbReference>
<dbReference type="Pfam" id="PF01595">
    <property type="entry name" value="CNNM"/>
    <property type="match status" value="1"/>
</dbReference>
<gene>
    <name evidence="14" type="ORF">COB20_04940</name>
</gene>
<dbReference type="SUPFAM" id="SSF56176">
    <property type="entry name" value="FAD-binding/transporter-associated domain-like"/>
    <property type="match status" value="1"/>
</dbReference>
<dbReference type="GO" id="GO:0050660">
    <property type="term" value="F:flavin adenine dinucleotide binding"/>
    <property type="evidence" value="ECO:0007669"/>
    <property type="project" value="InterPro"/>
</dbReference>
<dbReference type="InterPro" id="IPR044751">
    <property type="entry name" value="Ion_transp-like_CBS"/>
</dbReference>
<evidence type="ECO:0000256" key="9">
    <source>
        <dbReference type="PROSITE-ProRule" id="PRU00703"/>
    </source>
</evidence>
<comment type="subcellular location">
    <subcellularLocation>
        <location evidence="1">Cell membrane</location>
        <topology evidence="1">Multi-pass membrane protein</topology>
    </subcellularLocation>
</comment>
<dbReference type="PANTHER" id="PTHR22777:SF32">
    <property type="entry name" value="UPF0053 INNER MEMBRANE PROTEIN YFJD"/>
    <property type="match status" value="1"/>
</dbReference>
<keyword evidence="3" id="KW-1003">Cell membrane</keyword>
<keyword evidence="6 10" id="KW-1133">Transmembrane helix</keyword>
<name>A0A2A4XA30_9GAMM</name>
<organism evidence="14 15">
    <name type="scientific">SAR86 cluster bacterium</name>
    <dbReference type="NCBI Taxonomy" id="2030880"/>
    <lineage>
        <taxon>Bacteria</taxon>
        <taxon>Pseudomonadati</taxon>
        <taxon>Pseudomonadota</taxon>
        <taxon>Gammaproteobacteria</taxon>
        <taxon>SAR86 cluster</taxon>
    </lineage>
</organism>
<dbReference type="AlphaFoldDB" id="A0A2A4XA30"/>
<dbReference type="PANTHER" id="PTHR22777">
    <property type="entry name" value="HEMOLYSIN-RELATED"/>
    <property type="match status" value="1"/>
</dbReference>
<accession>A0A2A4XA30</accession>
<feature type="domain" description="CBS" evidence="12">
    <location>
        <begin position="276"/>
        <end position="335"/>
    </location>
</feature>
<dbReference type="InterPro" id="IPR036318">
    <property type="entry name" value="FAD-bd_PCMH-like_sf"/>
</dbReference>
<feature type="transmembrane region" description="Helical" evidence="11">
    <location>
        <begin position="126"/>
        <end position="148"/>
    </location>
</feature>
<dbReference type="PROSITE" id="PS51846">
    <property type="entry name" value="CNNM"/>
    <property type="match status" value="1"/>
</dbReference>
<reference evidence="15" key="1">
    <citation type="submission" date="2017-08" db="EMBL/GenBank/DDBJ databases">
        <title>A dynamic microbial community with high functional redundancy inhabits the cold, oxic subseafloor aquifer.</title>
        <authorList>
            <person name="Tully B.J."/>
            <person name="Wheat C.G."/>
            <person name="Glazer B.T."/>
            <person name="Huber J.A."/>
        </authorList>
    </citation>
    <scope>NUCLEOTIDE SEQUENCE [LARGE SCALE GENOMIC DNA]</scope>
</reference>
<evidence type="ECO:0000256" key="3">
    <source>
        <dbReference type="ARBA" id="ARBA00022475"/>
    </source>
</evidence>
<dbReference type="SUPFAM" id="SSF54631">
    <property type="entry name" value="CBS-domain pair"/>
    <property type="match status" value="1"/>
</dbReference>
<dbReference type="InterPro" id="IPR016169">
    <property type="entry name" value="FAD-bd_PCMH_sub2"/>
</dbReference>
<dbReference type="EMBL" id="NVUL01000018">
    <property type="protein sequence ID" value="PCI79336.1"/>
    <property type="molecule type" value="Genomic_DNA"/>
</dbReference>
<keyword evidence="8 10" id="KW-0472">Membrane</keyword>
<comment type="similarity">
    <text evidence="2">Belongs to the UPF0053 family.</text>
</comment>
<evidence type="ECO:0000256" key="7">
    <source>
        <dbReference type="ARBA" id="ARBA00023122"/>
    </source>
</evidence>
<evidence type="ECO:0000256" key="5">
    <source>
        <dbReference type="ARBA" id="ARBA00022737"/>
    </source>
</evidence>
<dbReference type="Pfam" id="PF03471">
    <property type="entry name" value="CorC_HlyC"/>
    <property type="match status" value="1"/>
</dbReference>
<dbReference type="InterPro" id="IPR046342">
    <property type="entry name" value="CBS_dom_sf"/>
</dbReference>
<dbReference type="Gene3D" id="3.30.465.10">
    <property type="match status" value="1"/>
</dbReference>
<dbReference type="CDD" id="cd04590">
    <property type="entry name" value="CBS_pair_CorC_HlyC_assoc"/>
    <property type="match status" value="1"/>
</dbReference>
<keyword evidence="5" id="KW-0677">Repeat</keyword>
<evidence type="ECO:0000256" key="4">
    <source>
        <dbReference type="ARBA" id="ARBA00022692"/>
    </source>
</evidence>
<sequence>MSVEEPSLAMLLLSFGLLILASAYFSSSETGMMSLNRYRLRHLARNKHAGASRASKLLETPDKLIGVILIGNNFVNFLAAAIATTIAIQIFGEPAPLITAVVLTLVVLIFAEVTPKTIAALYPEKIAYPSSLILILLLKVLYPVVWMVNVVSNALVRVLGFNSESDDSHQQLSAEELRSVVYESGERLPRRRQGMLLNILDLEHVTVNDILVPRNDIIGIDIEDDINEILSIIGSSQHTRLPVYKKDINNLVGILHLRSVGKLLRVETINKDAILGETIEPYYIPESTPLHIQLSKFQRKKLRMAVVVNEYGAVKGLVTLEDILEEIVGEFTTDLADSSKDFHAQQDGSFLIDGSTSIRDINRILSWKLDNTGAKTLSGLLTEMLQSIPDSSVGIKLDGYYAETVQVKGNVIRTVKMWQAKKAVEDG</sequence>
<dbReference type="SMART" id="SM00116">
    <property type="entry name" value="CBS"/>
    <property type="match status" value="2"/>
</dbReference>